<reference evidence="1 2" key="1">
    <citation type="submission" date="2013-08" db="EMBL/GenBank/DDBJ databases">
        <title>The genome sequence of Skermanella stibiiresistens.</title>
        <authorList>
            <person name="Zhu W."/>
            <person name="Wang G."/>
        </authorList>
    </citation>
    <scope>NUCLEOTIDE SEQUENCE [LARGE SCALE GENOMIC DNA]</scope>
    <source>
        <strain evidence="1 2">SB22</strain>
    </source>
</reference>
<sequence>MPLPPRGTGRIVHGRSNLYGYGVGILMIEGYFPRLPGAIGNATTFPFPVLHRIVKGATSAVTVRELSALPPDSDEYRAAVAPWIAGAQALEEDGVKAITTSCGFSAIFQRELAAAVNIPVFASSLLLAPLISRMLKPGRLVGVISADGGSLGPRHLIGAGVDPASIAVVGLEGCPHFEETTYADHHDLNIDLLEAEVVSVATRMVDDDPRIGAVLLECSLLPPFAAAVQAAVRLPVFDFTHLVNMVQGAVVRQPFNGFL</sequence>
<evidence type="ECO:0000313" key="1">
    <source>
        <dbReference type="EMBL" id="EWY41892.1"/>
    </source>
</evidence>
<name>W9HB07_9PROT</name>
<dbReference type="Proteomes" id="UP000019486">
    <property type="component" value="Unassembled WGS sequence"/>
</dbReference>
<comment type="caution">
    <text evidence="1">The sequence shown here is derived from an EMBL/GenBank/DDBJ whole genome shotgun (WGS) entry which is preliminary data.</text>
</comment>
<dbReference type="AlphaFoldDB" id="W9HB07"/>
<dbReference type="InterPro" id="IPR015942">
    <property type="entry name" value="Asp/Glu/hydantoin_racemase"/>
</dbReference>
<organism evidence="1 2">
    <name type="scientific">Skermanella stibiiresistens SB22</name>
    <dbReference type="NCBI Taxonomy" id="1385369"/>
    <lineage>
        <taxon>Bacteria</taxon>
        <taxon>Pseudomonadati</taxon>
        <taxon>Pseudomonadota</taxon>
        <taxon>Alphaproteobacteria</taxon>
        <taxon>Rhodospirillales</taxon>
        <taxon>Azospirillaceae</taxon>
        <taxon>Skermanella</taxon>
    </lineage>
</organism>
<accession>W9HB07</accession>
<dbReference type="STRING" id="1385369.N825_18180"/>
<evidence type="ECO:0000313" key="2">
    <source>
        <dbReference type="Proteomes" id="UP000019486"/>
    </source>
</evidence>
<dbReference type="PATRIC" id="fig|1385369.3.peg.564"/>
<evidence type="ECO:0008006" key="3">
    <source>
        <dbReference type="Google" id="ProtNLM"/>
    </source>
</evidence>
<dbReference type="EMBL" id="AVFL01000002">
    <property type="protein sequence ID" value="EWY41892.1"/>
    <property type="molecule type" value="Genomic_DNA"/>
</dbReference>
<gene>
    <name evidence="1" type="ORF">N825_18180</name>
</gene>
<dbReference type="GO" id="GO:0047661">
    <property type="term" value="F:amino-acid racemase activity"/>
    <property type="evidence" value="ECO:0007669"/>
    <property type="project" value="InterPro"/>
</dbReference>
<dbReference type="NCBIfam" id="NF005679">
    <property type="entry name" value="PRK07475.1"/>
    <property type="match status" value="1"/>
</dbReference>
<proteinExistence type="predicted"/>
<dbReference type="Pfam" id="PF01177">
    <property type="entry name" value="Asp_Glu_race"/>
    <property type="match status" value="1"/>
</dbReference>
<protein>
    <recommendedName>
        <fullName evidence="3">Aspartate/glutamate racemase family protein</fullName>
    </recommendedName>
</protein>
<keyword evidence="2" id="KW-1185">Reference proteome</keyword>
<dbReference type="RefSeq" id="WP_037446741.1">
    <property type="nucleotide sequence ID" value="NZ_AVFL01000002.1"/>
</dbReference>